<dbReference type="GO" id="GO:0045202">
    <property type="term" value="C:synapse"/>
    <property type="evidence" value="ECO:0007669"/>
    <property type="project" value="GOC"/>
</dbReference>
<sequence>MSSSADIPPKPRRRKHETPVKPTRKSFSANFHPKNYQNQQHGDAERPPDLQDSDTRSERVSKKHLKRENARLKSENQQLVSKFQELEELSVNKILRLKEKIGNIQVDNAELNKQNSELRLQYESLVMVNDDLRHQLELRKVCKKCGDLQSILNTYKADNHLLRKVNKELNEDLEMTKTVIYRLNVQLERYQEVLRNNNLIAPKLNFKETSKPENLEGLPESASDEILSEVHRTHKHTPISWGSVNTHTLGPLLDAYEDTIKEKDEIIQNYEVEFSNFTGRLKEIVAENERLHERLTQDVGCSTKLKEEVVNLKNELQMMKNENDALIKKCALKQDKIEEILKTYEAKVGQMTRDFDVLHEEYIRIKTENATLHEKNKHIIEAQEDIKSQMENYIPISVHTSSVNECKKWYEELKQQYEKEKEKLFTTIDNHVKTIKSLNDEIDNSKKMKQDYETKTGQLEKHIKKLEAKQLELEHILNQVQLSRSALRKQLHKAMCFAKELVQEQETLLTALNQRNLENKAVKKIGSDTAARMDTLKSQLRDVQRSALQELTSVEHTIQEQAHLIDTMKGQHEKEIEKLKQIIKEREETKLLVKSTDLSGSVPMPHYALFKDKYT</sequence>
<evidence type="ECO:0000313" key="4">
    <source>
        <dbReference type="Proteomes" id="UP001152888"/>
    </source>
</evidence>
<dbReference type="EMBL" id="CAKOFQ010008287">
    <property type="protein sequence ID" value="CAH2013189.1"/>
    <property type="molecule type" value="Genomic_DNA"/>
</dbReference>
<dbReference type="InterPro" id="IPR033545">
    <property type="entry name" value="CEP89"/>
</dbReference>
<dbReference type="GO" id="GO:0060271">
    <property type="term" value="P:cilium assembly"/>
    <property type="evidence" value="ECO:0007669"/>
    <property type="project" value="InterPro"/>
</dbReference>
<feature type="compositionally biased region" description="Basic and acidic residues" evidence="2">
    <location>
        <begin position="42"/>
        <end position="60"/>
    </location>
</feature>
<evidence type="ECO:0000256" key="2">
    <source>
        <dbReference type="SAM" id="MobiDB-lite"/>
    </source>
</evidence>
<feature type="compositionally biased region" description="Polar residues" evidence="2">
    <location>
        <begin position="25"/>
        <end position="41"/>
    </location>
</feature>
<comment type="caution">
    <text evidence="3">The sequence shown here is derived from an EMBL/GenBank/DDBJ whole genome shotgun (WGS) entry which is preliminary data.</text>
</comment>
<dbReference type="PANTHER" id="PTHR36170">
    <property type="entry name" value="CENTROSOMAL PROTEIN OF 89 KDA"/>
    <property type="match status" value="1"/>
</dbReference>
<protein>
    <submittedName>
        <fullName evidence="3">Uncharacterized protein</fullName>
    </submittedName>
</protein>
<dbReference type="GO" id="GO:0007005">
    <property type="term" value="P:mitochondrion organization"/>
    <property type="evidence" value="ECO:0007669"/>
    <property type="project" value="InterPro"/>
</dbReference>
<dbReference type="OrthoDB" id="6622877at2759"/>
<feature type="region of interest" description="Disordered" evidence="2">
    <location>
        <begin position="1"/>
        <end position="73"/>
    </location>
</feature>
<dbReference type="GO" id="GO:0097539">
    <property type="term" value="C:ciliary transition fiber"/>
    <property type="evidence" value="ECO:0007669"/>
    <property type="project" value="TreeGrafter"/>
</dbReference>
<reference evidence="3" key="1">
    <citation type="submission" date="2022-03" db="EMBL/GenBank/DDBJ databases">
        <authorList>
            <person name="Sayadi A."/>
        </authorList>
    </citation>
    <scope>NUCLEOTIDE SEQUENCE</scope>
</reference>
<keyword evidence="1" id="KW-0175">Coiled coil</keyword>
<gene>
    <name evidence="3" type="ORF">ACAOBT_LOCUS33270</name>
</gene>
<name>A0A9P0MH08_ACAOB</name>
<dbReference type="GO" id="GO:0005814">
    <property type="term" value="C:centriole"/>
    <property type="evidence" value="ECO:0007669"/>
    <property type="project" value="InterPro"/>
</dbReference>
<dbReference type="GO" id="GO:0007268">
    <property type="term" value="P:chemical synaptic transmission"/>
    <property type="evidence" value="ECO:0007669"/>
    <property type="project" value="InterPro"/>
</dbReference>
<organism evidence="3 4">
    <name type="scientific">Acanthoscelides obtectus</name>
    <name type="common">Bean weevil</name>
    <name type="synonym">Bruchus obtectus</name>
    <dbReference type="NCBI Taxonomy" id="200917"/>
    <lineage>
        <taxon>Eukaryota</taxon>
        <taxon>Metazoa</taxon>
        <taxon>Ecdysozoa</taxon>
        <taxon>Arthropoda</taxon>
        <taxon>Hexapoda</taxon>
        <taxon>Insecta</taxon>
        <taxon>Pterygota</taxon>
        <taxon>Neoptera</taxon>
        <taxon>Endopterygota</taxon>
        <taxon>Coleoptera</taxon>
        <taxon>Polyphaga</taxon>
        <taxon>Cucujiformia</taxon>
        <taxon>Chrysomeloidea</taxon>
        <taxon>Chrysomelidae</taxon>
        <taxon>Bruchinae</taxon>
        <taxon>Bruchini</taxon>
        <taxon>Acanthoscelides</taxon>
    </lineage>
</organism>
<evidence type="ECO:0000256" key="1">
    <source>
        <dbReference type="SAM" id="Coils"/>
    </source>
</evidence>
<feature type="coiled-coil region" evidence="1">
    <location>
        <begin position="403"/>
        <end position="483"/>
    </location>
</feature>
<proteinExistence type="predicted"/>
<evidence type="ECO:0000313" key="3">
    <source>
        <dbReference type="EMBL" id="CAH2013189.1"/>
    </source>
</evidence>
<dbReference type="AlphaFoldDB" id="A0A9P0MH08"/>
<keyword evidence="4" id="KW-1185">Reference proteome</keyword>
<feature type="coiled-coil region" evidence="1">
    <location>
        <begin position="302"/>
        <end position="336"/>
    </location>
</feature>
<dbReference type="PANTHER" id="PTHR36170:SF1">
    <property type="entry name" value="CENTROSOMAL PROTEIN OF 89 KDA"/>
    <property type="match status" value="1"/>
</dbReference>
<accession>A0A9P0MH08</accession>
<dbReference type="Proteomes" id="UP001152888">
    <property type="component" value="Unassembled WGS sequence"/>
</dbReference>